<reference evidence="2" key="1">
    <citation type="submission" date="2021-06" db="EMBL/GenBank/DDBJ databases">
        <title>Parelaphostrongylus tenuis whole genome reference sequence.</title>
        <authorList>
            <person name="Garwood T.J."/>
            <person name="Larsen P.A."/>
            <person name="Fountain-Jones N.M."/>
            <person name="Garbe J.R."/>
            <person name="Macchietto M.G."/>
            <person name="Kania S.A."/>
            <person name="Gerhold R.W."/>
            <person name="Richards J.E."/>
            <person name="Wolf T.M."/>
        </authorList>
    </citation>
    <scope>NUCLEOTIDE SEQUENCE</scope>
    <source>
        <strain evidence="2">MNPRO001-30</strain>
        <tissue evidence="2">Meninges</tissue>
    </source>
</reference>
<accession>A0AAD5R8L7</accession>
<proteinExistence type="predicted"/>
<name>A0AAD5R8L7_PARTN</name>
<protein>
    <submittedName>
        <fullName evidence="2">Uncharacterized protein</fullName>
    </submittedName>
</protein>
<keyword evidence="3" id="KW-1185">Reference proteome</keyword>
<evidence type="ECO:0000313" key="2">
    <source>
        <dbReference type="EMBL" id="KAJ1371612.1"/>
    </source>
</evidence>
<dbReference type="AlphaFoldDB" id="A0AAD5R8L7"/>
<dbReference type="Proteomes" id="UP001196413">
    <property type="component" value="Unassembled WGS sequence"/>
</dbReference>
<dbReference type="EMBL" id="JAHQIW010007009">
    <property type="protein sequence ID" value="KAJ1371612.1"/>
    <property type="molecule type" value="Genomic_DNA"/>
</dbReference>
<feature type="region of interest" description="Disordered" evidence="1">
    <location>
        <begin position="45"/>
        <end position="66"/>
    </location>
</feature>
<evidence type="ECO:0000256" key="1">
    <source>
        <dbReference type="SAM" id="MobiDB-lite"/>
    </source>
</evidence>
<evidence type="ECO:0000313" key="3">
    <source>
        <dbReference type="Proteomes" id="UP001196413"/>
    </source>
</evidence>
<gene>
    <name evidence="2" type="ORF">KIN20_033598</name>
</gene>
<organism evidence="2 3">
    <name type="scientific">Parelaphostrongylus tenuis</name>
    <name type="common">Meningeal worm</name>
    <dbReference type="NCBI Taxonomy" id="148309"/>
    <lineage>
        <taxon>Eukaryota</taxon>
        <taxon>Metazoa</taxon>
        <taxon>Ecdysozoa</taxon>
        <taxon>Nematoda</taxon>
        <taxon>Chromadorea</taxon>
        <taxon>Rhabditida</taxon>
        <taxon>Rhabditina</taxon>
        <taxon>Rhabditomorpha</taxon>
        <taxon>Strongyloidea</taxon>
        <taxon>Metastrongylidae</taxon>
        <taxon>Parelaphostrongylus</taxon>
    </lineage>
</organism>
<sequence length="66" mass="7593">MEVLLGVARINRRLTGRQVIQAGVEKRFINLIKQPKTLIGLRDTERDCTHNSKRSAQQCENPSKIY</sequence>
<comment type="caution">
    <text evidence="2">The sequence shown here is derived from an EMBL/GenBank/DDBJ whole genome shotgun (WGS) entry which is preliminary data.</text>
</comment>
<feature type="compositionally biased region" description="Polar residues" evidence="1">
    <location>
        <begin position="54"/>
        <end position="66"/>
    </location>
</feature>